<dbReference type="PANTHER" id="PTHR47969">
    <property type="entry name" value="CHROMOSOME-ASSOCIATED KINESIN KIF4A-RELATED"/>
    <property type="match status" value="1"/>
</dbReference>
<dbReference type="PRINTS" id="PR00380">
    <property type="entry name" value="KINESINHEAVY"/>
</dbReference>
<keyword evidence="10" id="KW-1185">Reference proteome</keyword>
<evidence type="ECO:0000256" key="7">
    <source>
        <dbReference type="SAM" id="MobiDB-lite"/>
    </source>
</evidence>
<dbReference type="GO" id="GO:0005737">
    <property type="term" value="C:cytoplasm"/>
    <property type="evidence" value="ECO:0007669"/>
    <property type="project" value="UniProtKB-SubCell"/>
</dbReference>
<sequence length="402" mass="43235">MSAPEVKRNPSPSLSRPTKKPSRKGKAGSKSTAASSGDDSNAFRVAVRCRPLLPHERAKDAGGVLTLSKGTVTIAGGSDDSDKPGSESPRASPRRSFPDASSALKPSKSFTFDHVYDEYSTQEEVYAQFVAPFTAKFLAGHNVTLFAYGQTGTGKTHTVIGGEAAEDRGVVPRFVEAVFGEAAAEAARAKAEAASAPAALVLSEAEAADAPSVLSEARVVKVHRQREVYKLERVDKETWRYVPQPGRASMRVTRANLVDLAGSEDARETCANGATLREAADINKSLFTLRKAIEHLALKRHTRSVFQEETLTKMLASSLLGNAYSLMIATISPTAAAIKHTRNTLHYAGTASTITLAPPKTVEDDAEVRNAELHKENKKLLLELEQRASDFSELQVMTSDDL</sequence>
<keyword evidence="2" id="KW-0963">Cytoplasm</keyword>
<keyword evidence="4 6" id="KW-0067">ATP-binding</keyword>
<keyword evidence="5" id="KW-0175">Coiled coil</keyword>
<dbReference type="EMBL" id="JWZX01002136">
    <property type="protein sequence ID" value="KOO30879.1"/>
    <property type="molecule type" value="Genomic_DNA"/>
</dbReference>
<dbReference type="OrthoDB" id="3176171at2759"/>
<proteinExistence type="inferred from homology"/>
<feature type="compositionally biased region" description="Low complexity" evidence="7">
    <location>
        <begin position="28"/>
        <end position="40"/>
    </location>
</feature>
<dbReference type="PROSITE" id="PS50067">
    <property type="entry name" value="KINESIN_MOTOR_2"/>
    <property type="match status" value="1"/>
</dbReference>
<dbReference type="AlphaFoldDB" id="A0A0M0JWC1"/>
<comment type="subcellular location">
    <subcellularLocation>
        <location evidence="1">Cytoplasm</location>
    </subcellularLocation>
</comment>
<feature type="region of interest" description="Disordered" evidence="7">
    <location>
        <begin position="72"/>
        <end position="102"/>
    </location>
</feature>
<feature type="binding site" evidence="6">
    <location>
        <begin position="149"/>
        <end position="156"/>
    </location>
    <ligand>
        <name>ATP</name>
        <dbReference type="ChEBI" id="CHEBI:30616"/>
    </ligand>
</feature>
<comment type="caution">
    <text evidence="9">The sequence shown here is derived from an EMBL/GenBank/DDBJ whole genome shotgun (WGS) entry which is preliminary data.</text>
</comment>
<dbReference type="Gene3D" id="3.40.850.10">
    <property type="entry name" value="Kinesin motor domain"/>
    <property type="match status" value="2"/>
</dbReference>
<feature type="region of interest" description="Disordered" evidence="7">
    <location>
        <begin position="1"/>
        <end position="41"/>
    </location>
</feature>
<evidence type="ECO:0000313" key="10">
    <source>
        <dbReference type="Proteomes" id="UP000037460"/>
    </source>
</evidence>
<dbReference type="PANTHER" id="PTHR47969:SF15">
    <property type="entry name" value="CHROMOSOME-ASSOCIATED KINESIN KIF4A-RELATED"/>
    <property type="match status" value="1"/>
</dbReference>
<dbReference type="GO" id="GO:0051231">
    <property type="term" value="P:spindle elongation"/>
    <property type="evidence" value="ECO:0007669"/>
    <property type="project" value="TreeGrafter"/>
</dbReference>
<evidence type="ECO:0000259" key="8">
    <source>
        <dbReference type="PROSITE" id="PS50067"/>
    </source>
</evidence>
<dbReference type="GO" id="GO:0007018">
    <property type="term" value="P:microtubule-based movement"/>
    <property type="evidence" value="ECO:0007669"/>
    <property type="project" value="InterPro"/>
</dbReference>
<feature type="compositionally biased region" description="Basic residues" evidence="7">
    <location>
        <begin position="17"/>
        <end position="27"/>
    </location>
</feature>
<dbReference type="GO" id="GO:0007052">
    <property type="term" value="P:mitotic spindle organization"/>
    <property type="evidence" value="ECO:0007669"/>
    <property type="project" value="TreeGrafter"/>
</dbReference>
<keyword evidence="6" id="KW-0505">Motor protein</keyword>
<dbReference type="SUPFAM" id="SSF52540">
    <property type="entry name" value="P-loop containing nucleoside triphosphate hydrolases"/>
    <property type="match status" value="1"/>
</dbReference>
<organism evidence="9 10">
    <name type="scientific">Chrysochromulina tobinii</name>
    <dbReference type="NCBI Taxonomy" id="1460289"/>
    <lineage>
        <taxon>Eukaryota</taxon>
        <taxon>Haptista</taxon>
        <taxon>Haptophyta</taxon>
        <taxon>Prymnesiophyceae</taxon>
        <taxon>Prymnesiales</taxon>
        <taxon>Chrysochromulinaceae</taxon>
        <taxon>Chrysochromulina</taxon>
    </lineage>
</organism>
<dbReference type="Proteomes" id="UP000037460">
    <property type="component" value="Unassembled WGS sequence"/>
</dbReference>
<dbReference type="GO" id="GO:0003777">
    <property type="term" value="F:microtubule motor activity"/>
    <property type="evidence" value="ECO:0007669"/>
    <property type="project" value="InterPro"/>
</dbReference>
<dbReference type="SMART" id="SM00129">
    <property type="entry name" value="KISc"/>
    <property type="match status" value="1"/>
</dbReference>
<evidence type="ECO:0000256" key="4">
    <source>
        <dbReference type="ARBA" id="ARBA00022840"/>
    </source>
</evidence>
<dbReference type="Pfam" id="PF00225">
    <property type="entry name" value="Kinesin"/>
    <property type="match status" value="2"/>
</dbReference>
<dbReference type="GO" id="GO:0008017">
    <property type="term" value="F:microtubule binding"/>
    <property type="evidence" value="ECO:0007669"/>
    <property type="project" value="InterPro"/>
</dbReference>
<accession>A0A0M0JWC1</accession>
<gene>
    <name evidence="9" type="ORF">Ctob_008120</name>
</gene>
<evidence type="ECO:0000256" key="2">
    <source>
        <dbReference type="ARBA" id="ARBA00022490"/>
    </source>
</evidence>
<evidence type="ECO:0000313" key="9">
    <source>
        <dbReference type="EMBL" id="KOO30879.1"/>
    </source>
</evidence>
<evidence type="ECO:0000256" key="3">
    <source>
        <dbReference type="ARBA" id="ARBA00022741"/>
    </source>
</evidence>
<dbReference type="GO" id="GO:0005524">
    <property type="term" value="F:ATP binding"/>
    <property type="evidence" value="ECO:0007669"/>
    <property type="project" value="UniProtKB-UniRule"/>
</dbReference>
<protein>
    <submittedName>
        <fullName evidence="9">Kinesin-like protein</fullName>
    </submittedName>
</protein>
<feature type="domain" description="Kinesin motor" evidence="8">
    <location>
        <begin position="42"/>
        <end position="354"/>
    </location>
</feature>
<evidence type="ECO:0000256" key="1">
    <source>
        <dbReference type="ARBA" id="ARBA00004496"/>
    </source>
</evidence>
<dbReference type="InterPro" id="IPR027640">
    <property type="entry name" value="Kinesin-like_fam"/>
</dbReference>
<dbReference type="InterPro" id="IPR027417">
    <property type="entry name" value="P-loop_NTPase"/>
</dbReference>
<dbReference type="InterPro" id="IPR036961">
    <property type="entry name" value="Kinesin_motor_dom_sf"/>
</dbReference>
<comment type="similarity">
    <text evidence="6">Belongs to the TRAFAC class myosin-kinesin ATPase superfamily. Kinesin family.</text>
</comment>
<dbReference type="InterPro" id="IPR001752">
    <property type="entry name" value="Kinesin_motor_dom"/>
</dbReference>
<evidence type="ECO:0000256" key="6">
    <source>
        <dbReference type="PROSITE-ProRule" id="PRU00283"/>
    </source>
</evidence>
<reference evidence="10" key="1">
    <citation type="journal article" date="2015" name="PLoS Genet.">
        <title>Genome Sequence and Transcriptome Analyses of Chrysochromulina tobin: Metabolic Tools for Enhanced Algal Fitness in the Prominent Order Prymnesiales (Haptophyceae).</title>
        <authorList>
            <person name="Hovde B.T."/>
            <person name="Deodato C.R."/>
            <person name="Hunsperger H.M."/>
            <person name="Ryken S.A."/>
            <person name="Yost W."/>
            <person name="Jha R.K."/>
            <person name="Patterson J."/>
            <person name="Monnat R.J. Jr."/>
            <person name="Barlow S.B."/>
            <person name="Starkenburg S.R."/>
            <person name="Cattolico R.A."/>
        </authorList>
    </citation>
    <scope>NUCLEOTIDE SEQUENCE</scope>
    <source>
        <strain evidence="10">CCMP291</strain>
    </source>
</reference>
<name>A0A0M0JWC1_9EUKA</name>
<keyword evidence="3 6" id="KW-0547">Nucleotide-binding</keyword>
<dbReference type="GO" id="GO:0005875">
    <property type="term" value="C:microtubule associated complex"/>
    <property type="evidence" value="ECO:0007669"/>
    <property type="project" value="TreeGrafter"/>
</dbReference>
<evidence type="ECO:0000256" key="5">
    <source>
        <dbReference type="ARBA" id="ARBA00023054"/>
    </source>
</evidence>